<dbReference type="SUPFAM" id="SSF109993">
    <property type="entry name" value="VPS9 domain"/>
    <property type="match status" value="1"/>
</dbReference>
<dbReference type="PANTHER" id="PTHR23101">
    <property type="entry name" value="RAB GDP/GTP EXCHANGE FACTOR"/>
    <property type="match status" value="1"/>
</dbReference>
<dbReference type="GO" id="GO:0031267">
    <property type="term" value="F:small GTPase binding"/>
    <property type="evidence" value="ECO:0007669"/>
    <property type="project" value="TreeGrafter"/>
</dbReference>
<feature type="region of interest" description="Disordered" evidence="1">
    <location>
        <begin position="166"/>
        <end position="199"/>
    </location>
</feature>
<dbReference type="Proteomes" id="UP000261580">
    <property type="component" value="Unassembled WGS sequence"/>
</dbReference>
<dbReference type="PROSITE" id="PS51205">
    <property type="entry name" value="VPS9"/>
    <property type="match status" value="1"/>
</dbReference>
<dbReference type="GO" id="GO:0005829">
    <property type="term" value="C:cytosol"/>
    <property type="evidence" value="ECO:0007669"/>
    <property type="project" value="TreeGrafter"/>
</dbReference>
<proteinExistence type="predicted"/>
<dbReference type="InterPro" id="IPR003123">
    <property type="entry name" value="VPS9"/>
</dbReference>
<evidence type="ECO:0000313" key="3">
    <source>
        <dbReference type="Ensembl" id="ENSNBRP00000022110.1"/>
    </source>
</evidence>
<dbReference type="Pfam" id="PF02204">
    <property type="entry name" value="VPS9"/>
    <property type="match status" value="1"/>
</dbReference>
<dbReference type="GO" id="GO:0030139">
    <property type="term" value="C:endocytic vesicle"/>
    <property type="evidence" value="ECO:0007669"/>
    <property type="project" value="TreeGrafter"/>
</dbReference>
<dbReference type="Gene3D" id="1.20.1050.80">
    <property type="entry name" value="VPS9 domain"/>
    <property type="match status" value="1"/>
</dbReference>
<accession>A0A3Q4HFL7</accession>
<dbReference type="Bgee" id="ENSNBRG00000016884">
    <property type="expression patterns" value="Expressed in testis and 7 other cell types or tissues"/>
</dbReference>
<dbReference type="GeneTree" id="ENSGT00390000015057"/>
<feature type="compositionally biased region" description="Acidic residues" evidence="1">
    <location>
        <begin position="182"/>
        <end position="193"/>
    </location>
</feature>
<protein>
    <submittedName>
        <fullName evidence="3">VPS9 domain containing 1</fullName>
    </submittedName>
</protein>
<dbReference type="Ensembl" id="ENSNBRT00000022695.1">
    <property type="protein sequence ID" value="ENSNBRP00000022110.1"/>
    <property type="gene ID" value="ENSNBRG00000016884.1"/>
</dbReference>
<dbReference type="GO" id="GO:0005085">
    <property type="term" value="F:guanyl-nucleotide exchange factor activity"/>
    <property type="evidence" value="ECO:0007669"/>
    <property type="project" value="InterPro"/>
</dbReference>
<keyword evidence="4" id="KW-1185">Reference proteome</keyword>
<dbReference type="PANTHER" id="PTHR23101:SF98">
    <property type="entry name" value="VPS9 DOMAIN-CONTAINING PROTEIN 1"/>
    <property type="match status" value="1"/>
</dbReference>
<feature type="domain" description="VPS9" evidence="2">
    <location>
        <begin position="315"/>
        <end position="443"/>
    </location>
</feature>
<feature type="compositionally biased region" description="Polar residues" evidence="1">
    <location>
        <begin position="166"/>
        <end position="175"/>
    </location>
</feature>
<sequence>SGRSRPLSDEAEEPSPFLPPEVFHKLQAEASQDTSKKELTPIEEASRLNQKLKANYEARLARLAPGQAYQKTSLTLSLQRQMMENLIIAKARQDAVSFEYGKQLDLLHGALRLVAIQMQKTKDDWPKQWKAKMKKNPDVSLVSNLVSYLPARTACSTQSVKSFSTDSLISPSRSHNLIPKYEEEEAEEPSEQESMDRENSFEDLEQFVTQMDWVQPPSSTDDPASDSDLVCDCSAPLEQDESHVQELEKRALKEHLKAVVKDVHIAIDQLLSLCLLSFESLNTASFKDLCLASIEEAFFTPLWSALVALFRKAYVEREEAYETSVKLYADASPGDIGIPLKLFPQNTGSPQGSYPYGSAIQELKLLIHDRCPQRKLECIVRTLRLICACAEDYRCLHEGDTTPKTAAIGADDLLPILSYVALQCQCPQLVSECAALEEFIHEG</sequence>
<evidence type="ECO:0000313" key="4">
    <source>
        <dbReference type="Proteomes" id="UP000261580"/>
    </source>
</evidence>
<evidence type="ECO:0000259" key="2">
    <source>
        <dbReference type="PROSITE" id="PS51205"/>
    </source>
</evidence>
<reference evidence="3" key="2">
    <citation type="submission" date="2025-09" db="UniProtKB">
        <authorList>
            <consortium name="Ensembl"/>
        </authorList>
    </citation>
    <scope>IDENTIFICATION</scope>
</reference>
<dbReference type="STRING" id="32507.ENSNBRP00000022110"/>
<organism evidence="3 4">
    <name type="scientific">Neolamprologus brichardi</name>
    <name type="common">Fairy cichlid</name>
    <name type="synonym">Lamprologus brichardi</name>
    <dbReference type="NCBI Taxonomy" id="32507"/>
    <lineage>
        <taxon>Eukaryota</taxon>
        <taxon>Metazoa</taxon>
        <taxon>Chordata</taxon>
        <taxon>Craniata</taxon>
        <taxon>Vertebrata</taxon>
        <taxon>Euteleostomi</taxon>
        <taxon>Actinopterygii</taxon>
        <taxon>Neopterygii</taxon>
        <taxon>Teleostei</taxon>
        <taxon>Neoteleostei</taxon>
        <taxon>Acanthomorphata</taxon>
        <taxon>Ovalentaria</taxon>
        <taxon>Cichlomorphae</taxon>
        <taxon>Cichliformes</taxon>
        <taxon>Cichlidae</taxon>
        <taxon>African cichlids</taxon>
        <taxon>Pseudocrenilabrinae</taxon>
        <taxon>Lamprologini</taxon>
        <taxon>Neolamprologus</taxon>
    </lineage>
</organism>
<reference evidence="3" key="1">
    <citation type="submission" date="2025-08" db="UniProtKB">
        <authorList>
            <consortium name="Ensembl"/>
        </authorList>
    </citation>
    <scope>IDENTIFICATION</scope>
</reference>
<dbReference type="OMA" id="YAMEEFI"/>
<evidence type="ECO:0000256" key="1">
    <source>
        <dbReference type="SAM" id="MobiDB-lite"/>
    </source>
</evidence>
<name>A0A3Q4HFL7_NEOBR</name>
<dbReference type="GO" id="GO:0016192">
    <property type="term" value="P:vesicle-mediated transport"/>
    <property type="evidence" value="ECO:0007669"/>
    <property type="project" value="InterPro"/>
</dbReference>
<dbReference type="AlphaFoldDB" id="A0A3Q4HFL7"/>
<dbReference type="InterPro" id="IPR037191">
    <property type="entry name" value="VPS9_dom_sf"/>
</dbReference>
<dbReference type="InterPro" id="IPR045046">
    <property type="entry name" value="Vps9-like"/>
</dbReference>